<dbReference type="Pfam" id="PF13280">
    <property type="entry name" value="WYL"/>
    <property type="match status" value="1"/>
</dbReference>
<evidence type="ECO:0000259" key="1">
    <source>
        <dbReference type="Pfam" id="PF13280"/>
    </source>
</evidence>
<comment type="caution">
    <text evidence="2">The sequence shown here is derived from an EMBL/GenBank/DDBJ whole genome shotgun (WGS) entry which is preliminary data.</text>
</comment>
<reference evidence="2 3" key="1">
    <citation type="submission" date="2018-06" db="EMBL/GenBank/DDBJ databases">
        <title>Actinomadura craniellae sp. nov. isolated from marine sponge Craniella sp.</title>
        <authorList>
            <person name="Li L."/>
            <person name="Xu Q.H."/>
            <person name="Lin H.W."/>
            <person name="Lu Y.H."/>
        </authorList>
    </citation>
    <scope>NUCLEOTIDE SEQUENCE [LARGE SCALE GENOMIC DNA]</scope>
    <source>
        <strain evidence="2 3">LHW63021</strain>
    </source>
</reference>
<dbReference type="RefSeq" id="WP_111870559.1">
    <property type="nucleotide sequence ID" value="NZ_QLYX01000013.1"/>
</dbReference>
<gene>
    <name evidence="2" type="ORF">DPM19_25565</name>
</gene>
<dbReference type="InterPro" id="IPR026881">
    <property type="entry name" value="WYL_dom"/>
</dbReference>
<dbReference type="OrthoDB" id="3171994at2"/>
<dbReference type="PANTHER" id="PTHR34580:SF1">
    <property type="entry name" value="PROTEIN PAFC"/>
    <property type="match status" value="1"/>
</dbReference>
<dbReference type="AlphaFoldDB" id="A0A365H2Q6"/>
<organism evidence="2 3">
    <name type="scientific">Actinomadura craniellae</name>
    <dbReference type="NCBI Taxonomy" id="2231787"/>
    <lineage>
        <taxon>Bacteria</taxon>
        <taxon>Bacillati</taxon>
        <taxon>Actinomycetota</taxon>
        <taxon>Actinomycetes</taxon>
        <taxon>Streptosporangiales</taxon>
        <taxon>Thermomonosporaceae</taxon>
        <taxon>Actinomadura</taxon>
    </lineage>
</organism>
<accession>A0A365H2Q6</accession>
<dbReference type="InterPro" id="IPR051534">
    <property type="entry name" value="CBASS_pafABC_assoc_protein"/>
</dbReference>
<evidence type="ECO:0000313" key="2">
    <source>
        <dbReference type="EMBL" id="RAY12503.1"/>
    </source>
</evidence>
<dbReference type="EMBL" id="QLYX01000013">
    <property type="protein sequence ID" value="RAY12503.1"/>
    <property type="molecule type" value="Genomic_DNA"/>
</dbReference>
<keyword evidence="3" id="KW-1185">Reference proteome</keyword>
<evidence type="ECO:0000313" key="3">
    <source>
        <dbReference type="Proteomes" id="UP000251891"/>
    </source>
</evidence>
<name>A0A365H2Q6_9ACTN</name>
<dbReference type="Proteomes" id="UP000251891">
    <property type="component" value="Unassembled WGS sequence"/>
</dbReference>
<dbReference type="PROSITE" id="PS52050">
    <property type="entry name" value="WYL"/>
    <property type="match status" value="1"/>
</dbReference>
<protein>
    <submittedName>
        <fullName evidence="2">WYL domain-containing protein</fullName>
    </submittedName>
</protein>
<dbReference type="PANTHER" id="PTHR34580">
    <property type="match status" value="1"/>
</dbReference>
<feature type="domain" description="WYL" evidence="1">
    <location>
        <begin position="77"/>
        <end position="141"/>
    </location>
</feature>
<sequence length="162" mass="17661">MANVVTSSSRTQPSLTPAEIAALALSLAHLGTGPQATVARRAIRHLIDEVHPADAVIADTLSTLTEPLDGTTADRARVIAAAITDRMVVRLHYRDAGARTTVREVEPVTCLVHGDHWYLVAWCRLRSGVRAFRFDRIAAVESTTVPASPHRADHYLPWQRAA</sequence>
<proteinExistence type="predicted"/>